<dbReference type="GO" id="GO:0000270">
    <property type="term" value="P:peptidoglycan metabolic process"/>
    <property type="evidence" value="ECO:0007669"/>
    <property type="project" value="TreeGrafter"/>
</dbReference>
<dbReference type="GO" id="GO:0009002">
    <property type="term" value="F:serine-type D-Ala-D-Ala carboxypeptidase activity"/>
    <property type="evidence" value="ECO:0007669"/>
    <property type="project" value="UniProtKB-EC"/>
</dbReference>
<evidence type="ECO:0000256" key="2">
    <source>
        <dbReference type="ARBA" id="ARBA00022801"/>
    </source>
</evidence>
<evidence type="ECO:0000256" key="3">
    <source>
        <dbReference type="SAM" id="Phobius"/>
    </source>
</evidence>
<dbReference type="PRINTS" id="PR00922">
    <property type="entry name" value="DADACBPTASE3"/>
</dbReference>
<comment type="similarity">
    <text evidence="1">Belongs to the peptidase S13 family.</text>
</comment>
<organism evidence="4 5">
    <name type="scientific">Nocardia otitidiscaviarum</name>
    <dbReference type="NCBI Taxonomy" id="1823"/>
    <lineage>
        <taxon>Bacteria</taxon>
        <taxon>Bacillati</taxon>
        <taxon>Actinomycetota</taxon>
        <taxon>Actinomycetes</taxon>
        <taxon>Mycobacteriales</taxon>
        <taxon>Nocardiaceae</taxon>
        <taxon>Nocardia</taxon>
    </lineage>
</organism>
<dbReference type="AlphaFoldDB" id="A0A378YEI6"/>
<sequence length="486" mass="49687">MVGADKKNIGGLAAKRRRRNWIIVASVLVMVLVAVTSVALILKPWTEEFRHGGLTVAAAPAPATVSPRVAPAPADAPAPSKAGLAAALGPVVNNPDLGVFAAVVSDGDTGEVLFSLDPDKPQIPASNAKILLAAAALLALPQDQRVTTEVVTGAAPNELVLVGGGDPTLTAQPDGKGYYQDGPKLSDLVAQIRASGRTPDTIVVDTSRYTGPSMAPGWLTEDIAGGSIAPIDPVMLDGGRLEPLRAYSPRTPTPALDAGRRLAVELGLDPARVRLGTAPAGAARVAAVQSAPLRDRLRDMMVDSDDVLAETIAREIAAATGAEQSFTGAVTGLTTTLRAAGFDLTGVTLADGGSGLSVDDRIPARVLDRIITVATLPNSAGSQDDSSVQGAASVTASPLSALLDYLPVAGATGTLTDRYTVRDRAGAGWVRAKTGTLDVASSLVGYVLDRDGRVLTFALMSNERLPGASRPALDAIAATLRNCGCS</sequence>
<keyword evidence="3" id="KW-0472">Membrane</keyword>
<keyword evidence="2 4" id="KW-0378">Hydrolase</keyword>
<dbReference type="Proteomes" id="UP000255467">
    <property type="component" value="Unassembled WGS sequence"/>
</dbReference>
<dbReference type="GO" id="GO:0006508">
    <property type="term" value="P:proteolysis"/>
    <property type="evidence" value="ECO:0007669"/>
    <property type="project" value="InterPro"/>
</dbReference>
<keyword evidence="4" id="KW-0121">Carboxypeptidase</keyword>
<keyword evidence="4" id="KW-0645">Protease</keyword>
<keyword evidence="3" id="KW-1133">Transmembrane helix</keyword>
<keyword evidence="3" id="KW-0812">Transmembrane</keyword>
<dbReference type="InterPro" id="IPR000667">
    <property type="entry name" value="Peptidase_S13"/>
</dbReference>
<evidence type="ECO:0000256" key="1">
    <source>
        <dbReference type="ARBA" id="ARBA00006096"/>
    </source>
</evidence>
<dbReference type="Gene3D" id="3.40.710.10">
    <property type="entry name" value="DD-peptidase/beta-lactamase superfamily"/>
    <property type="match status" value="2"/>
</dbReference>
<dbReference type="PANTHER" id="PTHR30023:SF0">
    <property type="entry name" value="PENICILLIN-SENSITIVE CARBOXYPEPTIDASE A"/>
    <property type="match status" value="1"/>
</dbReference>
<dbReference type="EC" id="3.4.16.4" evidence="4"/>
<reference evidence="4 5" key="1">
    <citation type="submission" date="2018-06" db="EMBL/GenBank/DDBJ databases">
        <authorList>
            <consortium name="Pathogen Informatics"/>
            <person name="Doyle S."/>
        </authorList>
    </citation>
    <scope>NUCLEOTIDE SEQUENCE [LARGE SCALE GENOMIC DNA]</scope>
    <source>
        <strain evidence="4 5">NCTC1934</strain>
    </source>
</reference>
<keyword evidence="5" id="KW-1185">Reference proteome</keyword>
<dbReference type="EMBL" id="UGRY01000002">
    <property type="protein sequence ID" value="SUA75524.1"/>
    <property type="molecule type" value="Genomic_DNA"/>
</dbReference>
<dbReference type="STRING" id="1406858.GCA_000710895_06016"/>
<dbReference type="Pfam" id="PF02113">
    <property type="entry name" value="Peptidase_S13"/>
    <property type="match status" value="2"/>
</dbReference>
<dbReference type="PANTHER" id="PTHR30023">
    <property type="entry name" value="D-ALANYL-D-ALANINE CARBOXYPEPTIDASE"/>
    <property type="match status" value="1"/>
</dbReference>
<dbReference type="NCBIfam" id="TIGR00666">
    <property type="entry name" value="PBP4"/>
    <property type="match status" value="1"/>
</dbReference>
<name>A0A378YEI6_9NOCA</name>
<evidence type="ECO:0000313" key="5">
    <source>
        <dbReference type="Proteomes" id="UP000255467"/>
    </source>
</evidence>
<accession>A0A378YEI6</accession>
<feature type="transmembrane region" description="Helical" evidence="3">
    <location>
        <begin position="21"/>
        <end position="42"/>
    </location>
</feature>
<protein>
    <submittedName>
        <fullName evidence="4">D-alanyl-D-alanine carboxypeptidase</fullName>
        <ecNumber evidence="4">3.4.16.4</ecNumber>
    </submittedName>
</protein>
<proteinExistence type="inferred from homology"/>
<evidence type="ECO:0000313" key="4">
    <source>
        <dbReference type="EMBL" id="SUA75524.1"/>
    </source>
</evidence>
<dbReference type="SUPFAM" id="SSF56601">
    <property type="entry name" value="beta-lactamase/transpeptidase-like"/>
    <property type="match status" value="1"/>
</dbReference>
<dbReference type="InterPro" id="IPR012338">
    <property type="entry name" value="Beta-lactam/transpept-like"/>
</dbReference>
<dbReference type="RefSeq" id="WP_039808934.1">
    <property type="nucleotide sequence ID" value="NZ_UGRY01000002.1"/>
</dbReference>
<gene>
    <name evidence="4" type="primary">dac</name>
    <name evidence="4" type="ORF">NCTC1934_02123</name>
</gene>